<evidence type="ECO:0000313" key="2">
    <source>
        <dbReference type="Proteomes" id="UP000434475"/>
    </source>
</evidence>
<dbReference type="AlphaFoldDB" id="A0A6I2R4U9"/>
<evidence type="ECO:0000313" key="1">
    <source>
        <dbReference type="EMBL" id="MSB20010.1"/>
    </source>
</evidence>
<name>A0A6I2R4U9_FLAPL</name>
<comment type="caution">
    <text evidence="1">The sequence shown here is derived from an EMBL/GenBank/DDBJ whole genome shotgun (WGS) entry which is preliminary data.</text>
</comment>
<gene>
    <name evidence="1" type="ORF">GKE97_10830</name>
</gene>
<proteinExistence type="predicted"/>
<protein>
    <submittedName>
        <fullName evidence="1">Uncharacterized protein</fullName>
    </submittedName>
</protein>
<dbReference type="Proteomes" id="UP000434475">
    <property type="component" value="Unassembled WGS sequence"/>
</dbReference>
<organism evidence="1 2">
    <name type="scientific">Flavonifractor plautii</name>
    <name type="common">Fusobacterium plautii</name>
    <dbReference type="NCBI Taxonomy" id="292800"/>
    <lineage>
        <taxon>Bacteria</taxon>
        <taxon>Bacillati</taxon>
        <taxon>Bacillota</taxon>
        <taxon>Clostridia</taxon>
        <taxon>Eubacteriales</taxon>
        <taxon>Oscillospiraceae</taxon>
        <taxon>Flavonifractor</taxon>
    </lineage>
</organism>
<dbReference type="RefSeq" id="WP_108981748.1">
    <property type="nucleotide sequence ID" value="NZ_JAQLWY010000020.1"/>
</dbReference>
<dbReference type="EMBL" id="WKPR01000009">
    <property type="protein sequence ID" value="MSB20010.1"/>
    <property type="molecule type" value="Genomic_DNA"/>
</dbReference>
<sequence>MEQKVIKQMNNWLGNRVEAFSDEDLREMFLEISDFRRTGLLTGPSKLRKFEREFSDHVQNHDGYLRTVEDAVLFEMARRFYNQVIF</sequence>
<reference evidence="1 2" key="1">
    <citation type="journal article" date="2019" name="Nat. Med.">
        <title>A library of human gut bacterial isolates paired with longitudinal multiomics data enables mechanistic microbiome research.</title>
        <authorList>
            <person name="Poyet M."/>
            <person name="Groussin M."/>
            <person name="Gibbons S.M."/>
            <person name="Avila-Pacheco J."/>
            <person name="Jiang X."/>
            <person name="Kearney S.M."/>
            <person name="Perrotta A.R."/>
            <person name="Berdy B."/>
            <person name="Zhao S."/>
            <person name="Lieberman T.D."/>
            <person name="Swanson P.K."/>
            <person name="Smith M."/>
            <person name="Roesemann S."/>
            <person name="Alexander J.E."/>
            <person name="Rich S.A."/>
            <person name="Livny J."/>
            <person name="Vlamakis H."/>
            <person name="Clish C."/>
            <person name="Bullock K."/>
            <person name="Deik A."/>
            <person name="Scott J."/>
            <person name="Pierce K.A."/>
            <person name="Xavier R.J."/>
            <person name="Alm E.J."/>
        </authorList>
    </citation>
    <scope>NUCLEOTIDE SEQUENCE [LARGE SCALE GENOMIC DNA]</scope>
    <source>
        <strain evidence="1 2">BIOML-A2</strain>
    </source>
</reference>
<accession>A0A6I2R4U9</accession>